<dbReference type="EnsemblPlants" id="MELO3C028379.2.1">
    <property type="protein sequence ID" value="MELO3C028379.2.1"/>
    <property type="gene ID" value="MELO3C028379.2"/>
</dbReference>
<accession>A0A9I9E437</accession>
<reference evidence="1" key="1">
    <citation type="submission" date="2023-03" db="UniProtKB">
        <authorList>
            <consortium name="EnsemblPlants"/>
        </authorList>
    </citation>
    <scope>IDENTIFICATION</scope>
</reference>
<dbReference type="Gramene" id="MELO3C028379.2.1">
    <property type="protein sequence ID" value="MELO3C028379.2.1"/>
    <property type="gene ID" value="MELO3C028379.2"/>
</dbReference>
<evidence type="ECO:0000313" key="1">
    <source>
        <dbReference type="EnsemblPlants" id="MELO3C028379.2.1"/>
    </source>
</evidence>
<protein>
    <submittedName>
        <fullName evidence="1">Uncharacterized protein</fullName>
    </submittedName>
</protein>
<dbReference type="AlphaFoldDB" id="A0A9I9E437"/>
<organism evidence="1">
    <name type="scientific">Cucumis melo</name>
    <name type="common">Muskmelon</name>
    <dbReference type="NCBI Taxonomy" id="3656"/>
    <lineage>
        <taxon>Eukaryota</taxon>
        <taxon>Viridiplantae</taxon>
        <taxon>Streptophyta</taxon>
        <taxon>Embryophyta</taxon>
        <taxon>Tracheophyta</taxon>
        <taxon>Spermatophyta</taxon>
        <taxon>Magnoliopsida</taxon>
        <taxon>eudicotyledons</taxon>
        <taxon>Gunneridae</taxon>
        <taxon>Pentapetalae</taxon>
        <taxon>rosids</taxon>
        <taxon>fabids</taxon>
        <taxon>Cucurbitales</taxon>
        <taxon>Cucurbitaceae</taxon>
        <taxon>Benincaseae</taxon>
        <taxon>Cucumis</taxon>
    </lineage>
</organism>
<proteinExistence type="predicted"/>
<sequence length="36" mass="3931">MKRTGCGCLQAFARTDGWRKTQRCSGCGDPAAKKLK</sequence>
<name>A0A9I9E437_CUCME</name>